<protein>
    <recommendedName>
        <fullName evidence="5">Ig-like domain-containing protein</fullName>
    </recommendedName>
</protein>
<name>A0AA40HBC8_CNENI</name>
<dbReference type="GO" id="GO:0002250">
    <property type="term" value="P:adaptive immune response"/>
    <property type="evidence" value="ECO:0007669"/>
    <property type="project" value="UniProtKB-KW"/>
</dbReference>
<dbReference type="SMART" id="SM00409">
    <property type="entry name" value="IG"/>
    <property type="match status" value="1"/>
</dbReference>
<evidence type="ECO:0000313" key="6">
    <source>
        <dbReference type="EMBL" id="KAK1328164.1"/>
    </source>
</evidence>
<feature type="domain" description="Ig-like" evidence="5">
    <location>
        <begin position="155"/>
        <end position="257"/>
    </location>
</feature>
<evidence type="ECO:0000313" key="7">
    <source>
        <dbReference type="Proteomes" id="UP001177744"/>
    </source>
</evidence>
<dbReference type="InterPro" id="IPR007110">
    <property type="entry name" value="Ig-like_dom"/>
</dbReference>
<comment type="caution">
    <text evidence="6">The sequence shown here is derived from an EMBL/GenBank/DDBJ whole genome shotgun (WGS) entry which is preliminary data.</text>
</comment>
<dbReference type="Proteomes" id="UP001177744">
    <property type="component" value="Unassembled WGS sequence"/>
</dbReference>
<keyword evidence="1" id="KW-0391">Immunity</keyword>
<dbReference type="InterPro" id="IPR036179">
    <property type="entry name" value="Ig-like_dom_sf"/>
</dbReference>
<dbReference type="InterPro" id="IPR050199">
    <property type="entry name" value="IgHV"/>
</dbReference>
<keyword evidence="3" id="KW-1280">Immunoglobulin</keyword>
<keyword evidence="7" id="KW-1185">Reference proteome</keyword>
<dbReference type="SUPFAM" id="SSF48726">
    <property type="entry name" value="Immunoglobulin"/>
    <property type="match status" value="1"/>
</dbReference>
<organism evidence="6 7">
    <name type="scientific">Cnephaeus nilssonii</name>
    <name type="common">Northern bat</name>
    <name type="synonym">Eptesicus nilssonii</name>
    <dbReference type="NCBI Taxonomy" id="3371016"/>
    <lineage>
        <taxon>Eukaryota</taxon>
        <taxon>Metazoa</taxon>
        <taxon>Chordata</taxon>
        <taxon>Craniata</taxon>
        <taxon>Vertebrata</taxon>
        <taxon>Euteleostomi</taxon>
        <taxon>Mammalia</taxon>
        <taxon>Eutheria</taxon>
        <taxon>Laurasiatheria</taxon>
        <taxon>Chiroptera</taxon>
        <taxon>Yangochiroptera</taxon>
        <taxon>Vespertilionidae</taxon>
        <taxon>Cnephaeus</taxon>
    </lineage>
</organism>
<evidence type="ECO:0000256" key="4">
    <source>
        <dbReference type="SAM" id="MobiDB-lite"/>
    </source>
</evidence>
<dbReference type="Pfam" id="PF07686">
    <property type="entry name" value="V-set"/>
    <property type="match status" value="1"/>
</dbReference>
<dbReference type="EMBL" id="JAULJE010000024">
    <property type="protein sequence ID" value="KAK1328164.1"/>
    <property type="molecule type" value="Genomic_DNA"/>
</dbReference>
<dbReference type="InterPro" id="IPR013106">
    <property type="entry name" value="Ig_V-set"/>
</dbReference>
<dbReference type="SMART" id="SM00406">
    <property type="entry name" value="IGv"/>
    <property type="match status" value="1"/>
</dbReference>
<feature type="region of interest" description="Disordered" evidence="4">
    <location>
        <begin position="254"/>
        <end position="277"/>
    </location>
</feature>
<keyword evidence="2" id="KW-1064">Adaptive immunity</keyword>
<reference evidence="6" key="1">
    <citation type="submission" date="2023-06" db="EMBL/GenBank/DDBJ databases">
        <title>Reference genome for the Northern bat (Eptesicus nilssonii), a most northern bat species.</title>
        <authorList>
            <person name="Laine V.N."/>
            <person name="Pulliainen A.T."/>
            <person name="Lilley T.M."/>
        </authorList>
    </citation>
    <scope>NUCLEOTIDE SEQUENCE</scope>
    <source>
        <strain evidence="6">BLF_Eptnil</strain>
        <tissue evidence="6">Kidney</tissue>
    </source>
</reference>
<sequence length="277" mass="30630">MAMCFTKELYKMRKIEKNSPYVCTKTMSKENEKNNYKKANNNVDDDDDDDDDNNDDDGGGGEEMPAFFSDKKELCGWTTTMSIENEKNDYNKANCDGDDADDDKEEDDGLREVYPLLGCAGSQLSPHTGLRSLGRQSCDLEDETAGSSPVLGDIPQGFLSQVQLQKLGPGLVKPSQTLSLTCTVSGFSLTSYGMHWTHQAPGKGLESTNYNPTLKSRLSMTRDTSKNQVYLTLNSMRAEDMAIYYCTRDRVRGVSVSPDTNLPEETTGMGNRGRSGH</sequence>
<accession>A0AA40HBC8</accession>
<gene>
    <name evidence="6" type="ORF">QTO34_012587</name>
</gene>
<evidence type="ECO:0000259" key="5">
    <source>
        <dbReference type="PROSITE" id="PS50835"/>
    </source>
</evidence>
<dbReference type="InterPro" id="IPR013783">
    <property type="entry name" value="Ig-like_fold"/>
</dbReference>
<dbReference type="AlphaFoldDB" id="A0AA40HBC8"/>
<dbReference type="PROSITE" id="PS50835">
    <property type="entry name" value="IG_LIKE"/>
    <property type="match status" value="1"/>
</dbReference>
<dbReference type="GO" id="GO:0005576">
    <property type="term" value="C:extracellular region"/>
    <property type="evidence" value="ECO:0007669"/>
    <property type="project" value="UniProtKB-ARBA"/>
</dbReference>
<evidence type="ECO:0000256" key="1">
    <source>
        <dbReference type="ARBA" id="ARBA00022859"/>
    </source>
</evidence>
<feature type="region of interest" description="Disordered" evidence="4">
    <location>
        <begin position="27"/>
        <end position="66"/>
    </location>
</feature>
<feature type="compositionally biased region" description="Acidic residues" evidence="4">
    <location>
        <begin position="43"/>
        <end position="60"/>
    </location>
</feature>
<evidence type="ECO:0000256" key="2">
    <source>
        <dbReference type="ARBA" id="ARBA00023130"/>
    </source>
</evidence>
<dbReference type="GO" id="GO:0019814">
    <property type="term" value="C:immunoglobulin complex"/>
    <property type="evidence" value="ECO:0007669"/>
    <property type="project" value="UniProtKB-KW"/>
</dbReference>
<dbReference type="Gene3D" id="2.60.40.10">
    <property type="entry name" value="Immunoglobulins"/>
    <property type="match status" value="1"/>
</dbReference>
<evidence type="ECO:0000256" key="3">
    <source>
        <dbReference type="ARBA" id="ARBA00043265"/>
    </source>
</evidence>
<proteinExistence type="predicted"/>
<dbReference type="PANTHER" id="PTHR23266">
    <property type="entry name" value="IMMUNOGLOBULIN HEAVY CHAIN"/>
    <property type="match status" value="1"/>
</dbReference>
<dbReference type="InterPro" id="IPR003599">
    <property type="entry name" value="Ig_sub"/>
</dbReference>